<gene>
    <name evidence="1" type="ORF">ABVT43_06530</name>
</gene>
<dbReference type="NCBIfam" id="TIGR02937">
    <property type="entry name" value="sigma70-ECF"/>
    <property type="match status" value="1"/>
</dbReference>
<organism evidence="1 2">
    <name type="scientific">Aliikangiella maris</name>
    <dbReference type="NCBI Taxonomy" id="3162458"/>
    <lineage>
        <taxon>Bacteria</taxon>
        <taxon>Pseudomonadati</taxon>
        <taxon>Pseudomonadota</taxon>
        <taxon>Gammaproteobacteria</taxon>
        <taxon>Oceanospirillales</taxon>
        <taxon>Pleioneaceae</taxon>
        <taxon>Aliikangiella</taxon>
    </lineage>
</organism>
<dbReference type="SUPFAM" id="SSF88946">
    <property type="entry name" value="Sigma2 domain of RNA polymerase sigma factors"/>
    <property type="match status" value="1"/>
</dbReference>
<dbReference type="NCBIfam" id="TIGR02479">
    <property type="entry name" value="FliA_WhiG"/>
    <property type="match status" value="1"/>
</dbReference>
<reference evidence="1 2" key="1">
    <citation type="submission" date="2024-06" db="EMBL/GenBank/DDBJ databases">
        <authorList>
            <person name="Li F."/>
        </authorList>
    </citation>
    <scope>NUCLEOTIDE SEQUENCE [LARGE SCALE GENOMIC DNA]</scope>
    <source>
        <strain evidence="1 2">GXAS 311</strain>
    </source>
</reference>
<dbReference type="InterPro" id="IPR007624">
    <property type="entry name" value="RNA_pol_sigma70_r3"/>
</dbReference>
<name>A0ABV2BS53_9GAMM</name>
<comment type="caution">
    <text evidence="1">The sequence shown here is derived from an EMBL/GenBank/DDBJ whole genome shotgun (WGS) entry which is preliminary data.</text>
</comment>
<dbReference type="CDD" id="cd06171">
    <property type="entry name" value="Sigma70_r4"/>
    <property type="match status" value="1"/>
</dbReference>
<dbReference type="InterPro" id="IPR013324">
    <property type="entry name" value="RNA_pol_sigma_r3/r4-like"/>
</dbReference>
<dbReference type="Pfam" id="PF04542">
    <property type="entry name" value="Sigma70_r2"/>
    <property type="match status" value="1"/>
</dbReference>
<dbReference type="InterPro" id="IPR007630">
    <property type="entry name" value="RNA_pol_sigma70_r4"/>
</dbReference>
<dbReference type="Gene3D" id="1.10.1740.10">
    <property type="match status" value="1"/>
</dbReference>
<dbReference type="InterPro" id="IPR012845">
    <property type="entry name" value="RNA_pol_sigma_FliA_WhiG"/>
</dbReference>
<dbReference type="InterPro" id="IPR013325">
    <property type="entry name" value="RNA_pol_sigma_r2"/>
</dbReference>
<dbReference type="PRINTS" id="PR00046">
    <property type="entry name" value="SIGMA70FCT"/>
</dbReference>
<dbReference type="HAMAP" id="MF_00962">
    <property type="entry name" value="Sigma70_FliA"/>
    <property type="match status" value="1"/>
</dbReference>
<dbReference type="NCBIfam" id="NF005413">
    <property type="entry name" value="PRK06986.1"/>
    <property type="match status" value="1"/>
</dbReference>
<keyword evidence="2" id="KW-1185">Reference proteome</keyword>
<dbReference type="Gene3D" id="1.20.140.160">
    <property type="match status" value="1"/>
</dbReference>
<dbReference type="InterPro" id="IPR000943">
    <property type="entry name" value="RNA_pol_sigma70"/>
</dbReference>
<dbReference type="InterPro" id="IPR028617">
    <property type="entry name" value="Sigma70_FliA"/>
</dbReference>
<dbReference type="Pfam" id="PF04545">
    <property type="entry name" value="Sigma70_r4"/>
    <property type="match status" value="1"/>
</dbReference>
<dbReference type="SUPFAM" id="SSF88659">
    <property type="entry name" value="Sigma3 and sigma4 domains of RNA polymerase sigma factors"/>
    <property type="match status" value="2"/>
</dbReference>
<dbReference type="Proteomes" id="UP001548189">
    <property type="component" value="Unassembled WGS sequence"/>
</dbReference>
<dbReference type="InterPro" id="IPR014284">
    <property type="entry name" value="RNA_pol_sigma-70_dom"/>
</dbReference>
<dbReference type="PANTHER" id="PTHR30385">
    <property type="entry name" value="SIGMA FACTOR F FLAGELLAR"/>
    <property type="match status" value="1"/>
</dbReference>
<dbReference type="EMBL" id="JBEVCJ010000005">
    <property type="protein sequence ID" value="MET1254773.1"/>
    <property type="molecule type" value="Genomic_DNA"/>
</dbReference>
<sequence>MTGADTYRRIQQDDFAAKYAPLVKRIAHHLLARLPASVQLEDMLQAGMLGLLEAQSNFDETKGASFETFAGIRIRGAMIDEIRRGDWVPRSVHKNSRAIAKAIQEIEQRTGRDARDTEVAAALGVEVEEYRQMLMDVSNGHMVDFEGLGVTEDYFSQGLSDSSMTPLERIQKEDFRNSLAGAIASLPEREKLVLALYYDEELNLKEIGEVLEVSESRVSQINSQAMLRLQSRLKDWKK</sequence>
<dbReference type="InterPro" id="IPR007627">
    <property type="entry name" value="RNA_pol_sigma70_r2"/>
</dbReference>
<dbReference type="PANTHER" id="PTHR30385:SF7">
    <property type="entry name" value="RNA POLYMERASE SIGMA FACTOR FLIA"/>
    <property type="match status" value="1"/>
</dbReference>
<accession>A0ABV2BS53</accession>
<dbReference type="Pfam" id="PF04539">
    <property type="entry name" value="Sigma70_r3"/>
    <property type="match status" value="1"/>
</dbReference>
<evidence type="ECO:0000313" key="1">
    <source>
        <dbReference type="EMBL" id="MET1254773.1"/>
    </source>
</evidence>
<protein>
    <submittedName>
        <fullName evidence="1">RNA polymerase sigma factor FliA</fullName>
    </submittedName>
</protein>
<evidence type="ECO:0000313" key="2">
    <source>
        <dbReference type="Proteomes" id="UP001548189"/>
    </source>
</evidence>
<proteinExistence type="inferred from homology"/>